<reference evidence="3" key="1">
    <citation type="submission" date="2020-03" db="EMBL/GenBank/DDBJ databases">
        <title>Hybrid Assembly of Korean Phytophthora infestans isolates.</title>
        <authorList>
            <person name="Prokchorchik M."/>
            <person name="Lee Y."/>
            <person name="Seo J."/>
            <person name="Cho J.-H."/>
            <person name="Park Y.-E."/>
            <person name="Jang D.-C."/>
            <person name="Im J.-S."/>
            <person name="Choi J.-G."/>
            <person name="Park H.-J."/>
            <person name="Lee G.-B."/>
            <person name="Lee Y.-G."/>
            <person name="Hong S.-Y."/>
            <person name="Cho K."/>
            <person name="Sohn K.H."/>
        </authorList>
    </citation>
    <scope>NUCLEOTIDE SEQUENCE</scope>
    <source>
        <strain evidence="3">KR_2_A2</strain>
    </source>
</reference>
<protein>
    <recommendedName>
        <fullName evidence="5">GH16 domain-containing protein</fullName>
    </recommendedName>
</protein>
<sequence length="1103" mass="120315">MTVTMLLATVVVGLIGSSLAQVAGLISLKLYATPLPANFEVFEAVKGLQLRLYLEGTDAKFVRVTPTSAGVRFEPSFVVFSSSVSVVSGITARAMSTGDMTIDYVATLEGNISTSSVLFSQSVTILSFPIGYSVDSMEWNGVVLQRDSFDNATSLTSSFWSRQQHGYPSSACGSFDGTNALFFTSLGDRLALTSPLQLEGFHGKMHFYHVYGFETIQRYDAQGDNRVACEMTDLNEEVRFGYLPVSAASHNISSWKEILEIPLPTSRSSNFSAYSVILPQLSMHQASQFFWMQKNHSSFPIDVATGVTRDEVIAAENDQTSMQGQLGSQERELWTYRNMFDQWAIDNVRLEVRLNVPHFSFIPSARFNSSSAVGVGGIDVLVASPVPGSWVELTTGDGTQAFPVCNTPGHYNNATVSLSTSGYVHAAACLLVNGLLVSSYPVRSSRFLVQAIEPTITSVLDTSTSVDTWTLSVKCTNCTSMRYTVVPLEENTTASSFVPSCVFGTKILSTTGEVKVTFNAKIRVVACGTDLLPSKLVESKDLVVHPRIPTFKYELPATTVTGFMNLTIFPPTATDQLFGVAYSVVKSDKDLPTCSSSISSGEINLVVKVYDVVRAVTCCVGVVCADSTVVTWGPVSVQAVKPIYTTACSAIKPQTLIVQLAAVTDNATLRYQVLKTGAHATLTCSSGSLYTQPVEIYTGTVQVVAVSCLDGLKMSDYTEIVISLEKCCSGRTAYTFESCAHVLVMEDDFAKCPGDGGAGNVQTNTNWQPITSQWGEGNVNGGVHSDNVRCVTETSLGKRVLELTANGDLYAGVAPVGKTMTNDGTLRDRTTDDRFTEWALDGMTPLPCSSLEPCKSRRVGAAVKTILKQNSGVLVMRMKPCSAFGTLTQVWWGDYEDVEEEDRIPFLPLWKSALYQAKTNSDSPFTLTSPQPVDDTYTEVVMQWDASSARTNLYMDGQLVLKQIGTNSKSDANSSLSIGVWFPNAVAGEPFFLMCHAYVDKVEVFDLQITGGRWCDFEELTVDAISCTKDADCENWVELHCFMDIYEAICTTDRYSDTDDRSSTRGFCQFRLQPTTPTSVSSSAMTSRELEIQWEEEEDPRRI</sequence>
<name>A0A8S9UBB3_PHYIN</name>
<feature type="compositionally biased region" description="Polar residues" evidence="1">
    <location>
        <begin position="1075"/>
        <end position="1086"/>
    </location>
</feature>
<evidence type="ECO:0000313" key="4">
    <source>
        <dbReference type="Proteomes" id="UP000704712"/>
    </source>
</evidence>
<proteinExistence type="predicted"/>
<organism evidence="3 4">
    <name type="scientific">Phytophthora infestans</name>
    <name type="common">Potato late blight agent</name>
    <name type="synonym">Botrytis infestans</name>
    <dbReference type="NCBI Taxonomy" id="4787"/>
    <lineage>
        <taxon>Eukaryota</taxon>
        <taxon>Sar</taxon>
        <taxon>Stramenopiles</taxon>
        <taxon>Oomycota</taxon>
        <taxon>Peronosporomycetes</taxon>
        <taxon>Peronosporales</taxon>
        <taxon>Peronosporaceae</taxon>
        <taxon>Phytophthora</taxon>
    </lineage>
</organism>
<evidence type="ECO:0000256" key="1">
    <source>
        <dbReference type="SAM" id="MobiDB-lite"/>
    </source>
</evidence>
<dbReference type="AlphaFoldDB" id="A0A8S9UBB3"/>
<dbReference type="EMBL" id="JAACNO010001750">
    <property type="protein sequence ID" value="KAF4137773.1"/>
    <property type="molecule type" value="Genomic_DNA"/>
</dbReference>
<feature type="compositionally biased region" description="Acidic residues" evidence="1">
    <location>
        <begin position="1092"/>
        <end position="1103"/>
    </location>
</feature>
<keyword evidence="2" id="KW-0732">Signal</keyword>
<dbReference type="Proteomes" id="UP000704712">
    <property type="component" value="Unassembled WGS sequence"/>
</dbReference>
<accession>A0A8S9UBB3</accession>
<feature type="signal peptide" evidence="2">
    <location>
        <begin position="1"/>
        <end position="20"/>
    </location>
</feature>
<evidence type="ECO:0008006" key="5">
    <source>
        <dbReference type="Google" id="ProtNLM"/>
    </source>
</evidence>
<dbReference type="Gene3D" id="2.60.120.200">
    <property type="match status" value="1"/>
</dbReference>
<gene>
    <name evidence="3" type="ORF">GN958_ATG13056</name>
</gene>
<evidence type="ECO:0000256" key="2">
    <source>
        <dbReference type="SAM" id="SignalP"/>
    </source>
</evidence>
<comment type="caution">
    <text evidence="3">The sequence shown here is derived from an EMBL/GenBank/DDBJ whole genome shotgun (WGS) entry which is preliminary data.</text>
</comment>
<feature type="region of interest" description="Disordered" evidence="1">
    <location>
        <begin position="1075"/>
        <end position="1103"/>
    </location>
</feature>
<evidence type="ECO:0000313" key="3">
    <source>
        <dbReference type="EMBL" id="KAF4137773.1"/>
    </source>
</evidence>
<dbReference type="Gene3D" id="2.60.120.260">
    <property type="entry name" value="Galactose-binding domain-like"/>
    <property type="match status" value="1"/>
</dbReference>
<feature type="chain" id="PRO_5035743252" description="GH16 domain-containing protein" evidence="2">
    <location>
        <begin position="21"/>
        <end position="1103"/>
    </location>
</feature>